<dbReference type="EnsemblPlants" id="LPERR05G09460.1">
    <property type="protein sequence ID" value="LPERR05G09460.1"/>
    <property type="gene ID" value="LPERR05G09460"/>
</dbReference>
<dbReference type="FunFam" id="3.40.1810.10:FF:000006">
    <property type="entry name" value="Agamous-like MADS-box protein AGL62"/>
    <property type="match status" value="1"/>
</dbReference>
<proteinExistence type="predicted"/>
<reference evidence="7 8" key="1">
    <citation type="submission" date="2012-08" db="EMBL/GenBank/DDBJ databases">
        <title>Oryza genome evolution.</title>
        <authorList>
            <person name="Wing R.A."/>
        </authorList>
    </citation>
    <scope>NUCLEOTIDE SEQUENCE</scope>
</reference>
<dbReference type="SMART" id="SM00432">
    <property type="entry name" value="MADS"/>
    <property type="match status" value="1"/>
</dbReference>
<dbReference type="SUPFAM" id="SSF55455">
    <property type="entry name" value="SRF-like"/>
    <property type="match status" value="1"/>
</dbReference>
<reference evidence="7" key="3">
    <citation type="submission" date="2015-04" db="UniProtKB">
        <authorList>
            <consortium name="EnsemblPlants"/>
        </authorList>
    </citation>
    <scope>IDENTIFICATION</scope>
</reference>
<dbReference type="PRINTS" id="PR00404">
    <property type="entry name" value="MADSDOMAIN"/>
</dbReference>
<dbReference type="GO" id="GO:0005634">
    <property type="term" value="C:nucleus"/>
    <property type="evidence" value="ECO:0007669"/>
    <property type="project" value="UniProtKB-SubCell"/>
</dbReference>
<dbReference type="Gramene" id="LPERR05G09460.1">
    <property type="protein sequence ID" value="LPERR05G09460.1"/>
    <property type="gene ID" value="LPERR05G09460"/>
</dbReference>
<evidence type="ECO:0000256" key="1">
    <source>
        <dbReference type="ARBA" id="ARBA00004123"/>
    </source>
</evidence>
<evidence type="ECO:0000256" key="5">
    <source>
        <dbReference type="ARBA" id="ARBA00023242"/>
    </source>
</evidence>
<sequence length="181" mass="20276">MVKSKPRTGKKKIEIKRIEKTAARDVCFSKRCRGLIKKAGELSLLCDANIACVVFSRGGKAFSFGHPSVDDVANRLASMAMGTSNNPSVGGRSHNSGEVTDILQRQLKHEHVELKKSLLTHEEDKQTMEKQEMEKETVEKETGGHLMEWLNSEVNILGVDELEELQYKLLVVHVDVSARLY</sequence>
<dbReference type="HOGENOM" id="CLU_053053_5_6_1"/>
<dbReference type="PANTHER" id="PTHR11945">
    <property type="entry name" value="MADS BOX PROTEIN"/>
    <property type="match status" value="1"/>
</dbReference>
<evidence type="ECO:0000256" key="4">
    <source>
        <dbReference type="ARBA" id="ARBA00023163"/>
    </source>
</evidence>
<dbReference type="Proteomes" id="UP000032180">
    <property type="component" value="Chromosome 5"/>
</dbReference>
<dbReference type="PANTHER" id="PTHR11945:SF782">
    <property type="entry name" value="OS11G0229900 PROTEIN"/>
    <property type="match status" value="1"/>
</dbReference>
<dbReference type="GO" id="GO:0000981">
    <property type="term" value="F:DNA-binding transcription factor activity, RNA polymerase II-specific"/>
    <property type="evidence" value="ECO:0007669"/>
    <property type="project" value="TreeGrafter"/>
</dbReference>
<feature type="domain" description="MADS-box" evidence="6">
    <location>
        <begin position="8"/>
        <end position="68"/>
    </location>
</feature>
<protein>
    <recommendedName>
        <fullName evidence="6">MADS-box domain-containing protein</fullName>
    </recommendedName>
</protein>
<keyword evidence="8" id="KW-1185">Reference proteome</keyword>
<keyword evidence="2" id="KW-0805">Transcription regulation</keyword>
<evidence type="ECO:0000313" key="8">
    <source>
        <dbReference type="Proteomes" id="UP000032180"/>
    </source>
</evidence>
<dbReference type="InterPro" id="IPR036879">
    <property type="entry name" value="TF_MADSbox_sf"/>
</dbReference>
<evidence type="ECO:0000256" key="2">
    <source>
        <dbReference type="ARBA" id="ARBA00023015"/>
    </source>
</evidence>
<comment type="subcellular location">
    <subcellularLocation>
        <location evidence="1">Nucleus</location>
    </subcellularLocation>
</comment>
<keyword evidence="3" id="KW-0238">DNA-binding</keyword>
<dbReference type="Pfam" id="PF00319">
    <property type="entry name" value="SRF-TF"/>
    <property type="match status" value="1"/>
</dbReference>
<name>A0A0D9WF69_9ORYZ</name>
<reference evidence="8" key="2">
    <citation type="submission" date="2013-12" db="EMBL/GenBank/DDBJ databases">
        <authorList>
            <person name="Yu Y."/>
            <person name="Lee S."/>
            <person name="de Baynast K."/>
            <person name="Wissotski M."/>
            <person name="Liu L."/>
            <person name="Talag J."/>
            <person name="Goicoechea J."/>
            <person name="Angelova A."/>
            <person name="Jetty R."/>
            <person name="Kudrna D."/>
            <person name="Golser W."/>
            <person name="Rivera L."/>
            <person name="Zhang J."/>
            <person name="Wing R."/>
        </authorList>
    </citation>
    <scope>NUCLEOTIDE SEQUENCE</scope>
</reference>
<dbReference type="InterPro" id="IPR002100">
    <property type="entry name" value="TF_MADSbox"/>
</dbReference>
<keyword evidence="5" id="KW-0539">Nucleus</keyword>
<dbReference type="AlphaFoldDB" id="A0A0D9WF69"/>
<dbReference type="eggNOG" id="KOG0014">
    <property type="taxonomic scope" value="Eukaryota"/>
</dbReference>
<evidence type="ECO:0000259" key="6">
    <source>
        <dbReference type="PROSITE" id="PS50066"/>
    </source>
</evidence>
<organism evidence="7 8">
    <name type="scientific">Leersia perrieri</name>
    <dbReference type="NCBI Taxonomy" id="77586"/>
    <lineage>
        <taxon>Eukaryota</taxon>
        <taxon>Viridiplantae</taxon>
        <taxon>Streptophyta</taxon>
        <taxon>Embryophyta</taxon>
        <taxon>Tracheophyta</taxon>
        <taxon>Spermatophyta</taxon>
        <taxon>Magnoliopsida</taxon>
        <taxon>Liliopsida</taxon>
        <taxon>Poales</taxon>
        <taxon>Poaceae</taxon>
        <taxon>BOP clade</taxon>
        <taxon>Oryzoideae</taxon>
        <taxon>Oryzeae</taxon>
        <taxon>Oryzinae</taxon>
        <taxon>Leersia</taxon>
    </lineage>
</organism>
<dbReference type="GO" id="GO:0046983">
    <property type="term" value="F:protein dimerization activity"/>
    <property type="evidence" value="ECO:0007669"/>
    <property type="project" value="InterPro"/>
</dbReference>
<dbReference type="PROSITE" id="PS50066">
    <property type="entry name" value="MADS_BOX_2"/>
    <property type="match status" value="1"/>
</dbReference>
<dbReference type="GO" id="GO:0000978">
    <property type="term" value="F:RNA polymerase II cis-regulatory region sequence-specific DNA binding"/>
    <property type="evidence" value="ECO:0007669"/>
    <property type="project" value="TreeGrafter"/>
</dbReference>
<keyword evidence="4" id="KW-0804">Transcription</keyword>
<dbReference type="STRING" id="77586.A0A0D9WF69"/>
<evidence type="ECO:0000256" key="3">
    <source>
        <dbReference type="ARBA" id="ARBA00023125"/>
    </source>
</evidence>
<accession>A0A0D9WF69</accession>
<dbReference type="Gene3D" id="3.40.1810.10">
    <property type="entry name" value="Transcription factor, MADS-box"/>
    <property type="match status" value="1"/>
</dbReference>
<evidence type="ECO:0000313" key="7">
    <source>
        <dbReference type="EnsemblPlants" id="LPERR05G09460.1"/>
    </source>
</evidence>